<proteinExistence type="predicted"/>
<gene>
    <name evidence="1" type="ORF">CEV34_3513</name>
</gene>
<dbReference type="AlphaFoldDB" id="A0A256G8U8"/>
<organism evidence="1 2">
    <name type="scientific">Brucella pseudogrignonensis</name>
    <dbReference type="NCBI Taxonomy" id="419475"/>
    <lineage>
        <taxon>Bacteria</taxon>
        <taxon>Pseudomonadati</taxon>
        <taxon>Pseudomonadota</taxon>
        <taxon>Alphaproteobacteria</taxon>
        <taxon>Hyphomicrobiales</taxon>
        <taxon>Brucellaceae</taxon>
        <taxon>Brucella/Ochrobactrum group</taxon>
        <taxon>Brucella</taxon>
    </lineage>
</organism>
<keyword evidence="2" id="KW-1185">Reference proteome</keyword>
<evidence type="ECO:0000313" key="2">
    <source>
        <dbReference type="Proteomes" id="UP000216188"/>
    </source>
</evidence>
<dbReference type="EMBL" id="NNRM01000039">
    <property type="protein sequence ID" value="OYR23509.1"/>
    <property type="molecule type" value="Genomic_DNA"/>
</dbReference>
<name>A0A256G8U8_9HYPH</name>
<protein>
    <submittedName>
        <fullName evidence="1">Uncharacterized protein</fullName>
    </submittedName>
</protein>
<dbReference type="Proteomes" id="UP000216188">
    <property type="component" value="Unassembled WGS sequence"/>
</dbReference>
<evidence type="ECO:0000313" key="1">
    <source>
        <dbReference type="EMBL" id="OYR23509.1"/>
    </source>
</evidence>
<accession>A0A256G8U8</accession>
<reference evidence="1 2" key="1">
    <citation type="submission" date="2017-07" db="EMBL/GenBank/DDBJ databases">
        <title>Phylogenetic study on the rhizospheric bacterium Ochrobactrum sp. A44.</title>
        <authorList>
            <person name="Krzyzanowska D.M."/>
            <person name="Ossowicki A."/>
            <person name="Rajewska M."/>
            <person name="Maciag T."/>
            <person name="Kaczynski Z."/>
            <person name="Czerwicka M."/>
            <person name="Jafra S."/>
        </authorList>
    </citation>
    <scope>NUCLEOTIDE SEQUENCE [LARGE SCALE GENOMIC DNA]</scope>
    <source>
        <strain evidence="1 2">CCUG 30717</strain>
    </source>
</reference>
<sequence>MVDPALGAKRIEGGAVRSVVKKPTGWRGAKTNRVLQATL</sequence>
<comment type="caution">
    <text evidence="1">The sequence shown here is derived from an EMBL/GenBank/DDBJ whole genome shotgun (WGS) entry which is preliminary data.</text>
</comment>